<protein>
    <submittedName>
        <fullName evidence="4">NAD-dependent epimerase/dehydratase</fullName>
    </submittedName>
</protein>
<reference evidence="4" key="1">
    <citation type="submission" date="2008-06" db="EMBL/GenBank/DDBJ databases">
        <title>Complete sequence of chromosome of Prosthecochloris aestuarii DSM 271.</title>
        <authorList>
            <consortium name="US DOE Joint Genome Institute"/>
            <person name="Lucas S."/>
            <person name="Copeland A."/>
            <person name="Lapidus A."/>
            <person name="Glavina del Rio T."/>
            <person name="Dalin E."/>
            <person name="Tice H."/>
            <person name="Bruce D."/>
            <person name="Goodwin L."/>
            <person name="Pitluck S."/>
            <person name="Schmutz J."/>
            <person name="Larimer F."/>
            <person name="Land M."/>
            <person name="Hauser L."/>
            <person name="Kyrpides N."/>
            <person name="Anderson I."/>
            <person name="Liu Z."/>
            <person name="Li T."/>
            <person name="Zhao F."/>
            <person name="Overmann J."/>
            <person name="Bryant D.A."/>
            <person name="Richardson P."/>
        </authorList>
    </citation>
    <scope>NUCLEOTIDE SEQUENCE [LARGE SCALE GENOMIC DNA]</scope>
    <source>
        <strain evidence="4">DSM 271</strain>
    </source>
</reference>
<feature type="domain" description="NAD-dependent epimerase/dehydratase" evidence="3">
    <location>
        <begin position="7"/>
        <end position="241"/>
    </location>
</feature>
<dbReference type="HOGENOM" id="CLU_007383_9_0_10"/>
<dbReference type="STRING" id="290512.Paes_0685"/>
<dbReference type="PANTHER" id="PTHR10366:SF564">
    <property type="entry name" value="STEROL-4-ALPHA-CARBOXYLATE 3-DEHYDROGENASE, DECARBOXYLATING"/>
    <property type="match status" value="1"/>
</dbReference>
<accession>B4S6H7</accession>
<dbReference type="InterPro" id="IPR036291">
    <property type="entry name" value="NAD(P)-bd_dom_sf"/>
</dbReference>
<comment type="similarity">
    <text evidence="2">Belongs to the NAD(P)-dependent epimerase/dehydratase family. Dihydroflavonol-4-reductase subfamily.</text>
</comment>
<evidence type="ECO:0000256" key="2">
    <source>
        <dbReference type="ARBA" id="ARBA00023445"/>
    </source>
</evidence>
<dbReference type="Gene3D" id="3.40.50.720">
    <property type="entry name" value="NAD(P)-binding Rossmann-like Domain"/>
    <property type="match status" value="1"/>
</dbReference>
<evidence type="ECO:0000256" key="1">
    <source>
        <dbReference type="ARBA" id="ARBA00023002"/>
    </source>
</evidence>
<proteinExistence type="inferred from homology"/>
<evidence type="ECO:0000313" key="5">
    <source>
        <dbReference type="Proteomes" id="UP000002725"/>
    </source>
</evidence>
<dbReference type="InterPro" id="IPR001509">
    <property type="entry name" value="Epimerase_deHydtase"/>
</dbReference>
<dbReference type="CDD" id="cd05227">
    <property type="entry name" value="AR_SDR_e"/>
    <property type="match status" value="1"/>
</dbReference>
<name>B4S6H7_PROA2</name>
<dbReference type="SUPFAM" id="SSF51735">
    <property type="entry name" value="NAD(P)-binding Rossmann-fold domains"/>
    <property type="match status" value="1"/>
</dbReference>
<evidence type="ECO:0000313" key="4">
    <source>
        <dbReference type="EMBL" id="ACF45732.1"/>
    </source>
</evidence>
<gene>
    <name evidence="4" type="ordered locus">Paes_0685</name>
</gene>
<dbReference type="eggNOG" id="COG0451">
    <property type="taxonomic scope" value="Bacteria"/>
</dbReference>
<sequence>MAQHPIVCVTGATGFIAAHLIKKLLQQGYAVRGTVRKLSKHSSYRFLENLDGAAERLELIEADLLSPGSFDAAIGGTQYVMHTASPYLINVRDPQKNLVEPALEGTRSVLESCRKASSVKRVVLTSSIAAITGAPDSNRVFTENDWNTTSSLKENPYHYSKTLAERAAWEFMQEQPGFDLVVINPFMVIGPSLGASLNTTNQMIRDIITGVYPGILDVNWGFVDVRDVALAHIRAIEKPAAHGRYLCSAEALDMRNVVAILRKAGYGNDYKLPSLDLSGKAATTLMKLVSWSQPRDTGAYLRTHLGRRMRYDNDKIRKELDIQFRNIESSLLETVEDLISWGHLKKKS</sequence>
<dbReference type="InterPro" id="IPR050425">
    <property type="entry name" value="NAD(P)_dehydrat-like"/>
</dbReference>
<dbReference type="KEGG" id="paa:Paes_0685"/>
<dbReference type="GO" id="GO:0016616">
    <property type="term" value="F:oxidoreductase activity, acting on the CH-OH group of donors, NAD or NADP as acceptor"/>
    <property type="evidence" value="ECO:0007669"/>
    <property type="project" value="TreeGrafter"/>
</dbReference>
<keyword evidence="5" id="KW-1185">Reference proteome</keyword>
<keyword evidence="1" id="KW-0560">Oxidoreductase</keyword>
<dbReference type="PANTHER" id="PTHR10366">
    <property type="entry name" value="NAD DEPENDENT EPIMERASE/DEHYDRATASE"/>
    <property type="match status" value="1"/>
</dbReference>
<dbReference type="Pfam" id="PF01370">
    <property type="entry name" value="Epimerase"/>
    <property type="match status" value="1"/>
</dbReference>
<organism evidence="4 5">
    <name type="scientific">Prosthecochloris aestuarii (strain DSM 271 / SK 413)</name>
    <dbReference type="NCBI Taxonomy" id="290512"/>
    <lineage>
        <taxon>Bacteria</taxon>
        <taxon>Pseudomonadati</taxon>
        <taxon>Chlorobiota</taxon>
        <taxon>Chlorobiia</taxon>
        <taxon>Chlorobiales</taxon>
        <taxon>Chlorobiaceae</taxon>
        <taxon>Prosthecochloris</taxon>
    </lineage>
</organism>
<dbReference type="EMBL" id="CP001108">
    <property type="protein sequence ID" value="ACF45732.1"/>
    <property type="molecule type" value="Genomic_DNA"/>
</dbReference>
<dbReference type="Proteomes" id="UP000002725">
    <property type="component" value="Chromosome"/>
</dbReference>
<dbReference type="FunFam" id="3.40.50.720:FF:000336">
    <property type="entry name" value="Aldehyde reductase"/>
    <property type="match status" value="1"/>
</dbReference>
<dbReference type="AlphaFoldDB" id="B4S6H7"/>
<dbReference type="RefSeq" id="WP_012505269.1">
    <property type="nucleotide sequence ID" value="NC_011059.1"/>
</dbReference>
<evidence type="ECO:0000259" key="3">
    <source>
        <dbReference type="Pfam" id="PF01370"/>
    </source>
</evidence>